<reference evidence="4" key="1">
    <citation type="submission" date="2021-04" db="EMBL/GenBank/DDBJ databases">
        <title>A novel Synergistetes isolate from a pyrite-forming mixed culture.</title>
        <authorList>
            <person name="Bunk B."/>
            <person name="Sproer C."/>
            <person name="Spring S."/>
            <person name="Pester M."/>
        </authorList>
    </citation>
    <scope>NUCLEOTIDE SEQUENCE [LARGE SCALE GENOMIC DNA]</scope>
    <source>
        <strain evidence="4">J.5.4.2-T.3.5.2</strain>
    </source>
</reference>
<dbReference type="AlphaFoldDB" id="A0A9Q7AQI9"/>
<dbReference type="InterPro" id="IPR016585">
    <property type="entry name" value="Gly/sarc/bet_Rdtase_B_asu/bsu"/>
</dbReference>
<name>A0A9Q7AQI9_9BACT</name>
<keyword evidence="1" id="KW-0704">Schiff base</keyword>
<gene>
    <name evidence="3" type="ORF">KAR29_05815</name>
</gene>
<dbReference type="EMBL" id="CP072943">
    <property type="protein sequence ID" value="QTX33388.1"/>
    <property type="molecule type" value="Genomic_DNA"/>
</dbReference>
<keyword evidence="4" id="KW-1185">Reference proteome</keyword>
<evidence type="ECO:0000313" key="4">
    <source>
        <dbReference type="Proteomes" id="UP000671879"/>
    </source>
</evidence>
<evidence type="ECO:0000256" key="2">
    <source>
        <dbReference type="PIRSR" id="PIRSR011588-51"/>
    </source>
</evidence>
<evidence type="ECO:0000256" key="1">
    <source>
        <dbReference type="PIRSR" id="PIRSR011588-50"/>
    </source>
</evidence>
<accession>A0A9Q7AQI9</accession>
<sequence length="424" mass="44706">MKLELHRAAVGEVRLGSKTKLEGGCLTVDATEALEVLEGLPLIRTKLEVARPGERVRIIPVKDVIEPRCKISGGGEVFPGFIGDVETVGEGATLVLEGAAVVTCAPVVGFQEGFIDMCGPGAAYTPFSRTQNIVLVAEPQEGLEKHAYEGALRLAGLRLAHYLARACVGAPVDRVESYELPPLSEGRSGLPRFVYVYMLQSQGLLHDTYLYGVDVKKILPTLIHPNEVLDGAIASGNCVSACDKNTTYHHLNNPVIAELYSRHGVDLDFLGVIVTNENVVLADKKRSSSYTAKLAALIGAEVALVTEEGYGNPDTDLVMNCAKLEKRGIRTVLITDEAAGADGASQGLADAAVEATAVVSAGNVNAVVVVPPMDRVLGWPESIATLSGGNGASLRPDGSIETEIQAIIGSTNELGFSAIGARWV</sequence>
<feature type="active site" description="Schiff-base intermediate with substrate; via pyruvic acid" evidence="1">
    <location>
        <position position="238"/>
    </location>
</feature>
<keyword evidence="2" id="KW-0670">Pyruvate</keyword>
<feature type="modified residue" description="Pyruvic acid (Cys)" evidence="2">
    <location>
        <position position="238"/>
    </location>
</feature>
<protein>
    <submittedName>
        <fullName evidence="3">Glycine/sarcosine/betaine reductase component B subunit</fullName>
    </submittedName>
</protein>
<proteinExistence type="predicted"/>
<dbReference type="PIRSF" id="PIRSF011588">
    <property type="entry name" value="Gly_sarc_betain_red_a/b"/>
    <property type="match status" value="1"/>
</dbReference>
<organism evidence="3 4">
    <name type="scientific">Aminithiophilus ramosus</name>
    <dbReference type="NCBI Taxonomy" id="3029084"/>
    <lineage>
        <taxon>Bacteria</taxon>
        <taxon>Thermotogati</taxon>
        <taxon>Synergistota</taxon>
        <taxon>Synergistia</taxon>
        <taxon>Synergistales</taxon>
        <taxon>Aminithiophilaceae</taxon>
        <taxon>Aminithiophilus</taxon>
    </lineage>
</organism>
<dbReference type="InterPro" id="IPR015417">
    <property type="entry name" value="Gly_reductase_pB_sua/b"/>
</dbReference>
<dbReference type="Proteomes" id="UP000671879">
    <property type="component" value="Chromosome"/>
</dbReference>
<dbReference type="Pfam" id="PF09338">
    <property type="entry name" value="Gly_reductase"/>
    <property type="match status" value="1"/>
</dbReference>
<dbReference type="KEGG" id="aram:KAR29_05815"/>
<evidence type="ECO:0000313" key="3">
    <source>
        <dbReference type="EMBL" id="QTX33388.1"/>
    </source>
</evidence>
<dbReference type="GO" id="GO:0050485">
    <property type="term" value="F:oxidoreductase activity, acting on X-H and Y-H to form an X-Y bond, with a disulfide as acceptor"/>
    <property type="evidence" value="ECO:0007669"/>
    <property type="project" value="InterPro"/>
</dbReference>
<dbReference type="RefSeq" id="WP_274374674.1">
    <property type="nucleotide sequence ID" value="NZ_CP072943.1"/>
</dbReference>